<dbReference type="EMBL" id="AK368907">
    <property type="protein sequence ID" value="BAK00110.1"/>
    <property type="molecule type" value="mRNA"/>
</dbReference>
<evidence type="ECO:0000313" key="1">
    <source>
        <dbReference type="EMBL" id="BAK00110.1"/>
    </source>
</evidence>
<protein>
    <submittedName>
        <fullName evidence="1">Predicted protein</fullName>
    </submittedName>
</protein>
<proteinExistence type="evidence at transcript level"/>
<name>F2DYD8_HORVV</name>
<sequence>MICISILWREGVDVDPAGVCLRLGLDELLASLSSPLSVCVARFSVR</sequence>
<reference evidence="1" key="1">
    <citation type="journal article" date="2011" name="Plant Physiol.">
        <title>Comprehensive sequence analysis of 24,783 barley full-length cDNAs derived from 12 clone libraries.</title>
        <authorList>
            <person name="Matsumoto T."/>
            <person name="Tanaka T."/>
            <person name="Sakai H."/>
            <person name="Amano N."/>
            <person name="Kanamori H."/>
            <person name="Kurita K."/>
            <person name="Kikuta A."/>
            <person name="Kamiya K."/>
            <person name="Yamamoto M."/>
            <person name="Ikawa H."/>
            <person name="Fujii N."/>
            <person name="Hori K."/>
            <person name="Itoh T."/>
            <person name="Sato K."/>
        </authorList>
    </citation>
    <scope>NUCLEOTIDE SEQUENCE</scope>
    <source>
        <tissue evidence="1">Shoot and root</tissue>
    </source>
</reference>
<dbReference type="AlphaFoldDB" id="F2DYD8"/>
<accession>F2DYD8</accession>
<organism evidence="1">
    <name type="scientific">Hordeum vulgare subsp. vulgare</name>
    <name type="common">Domesticated barley</name>
    <dbReference type="NCBI Taxonomy" id="112509"/>
    <lineage>
        <taxon>Eukaryota</taxon>
        <taxon>Viridiplantae</taxon>
        <taxon>Streptophyta</taxon>
        <taxon>Embryophyta</taxon>
        <taxon>Tracheophyta</taxon>
        <taxon>Spermatophyta</taxon>
        <taxon>Magnoliopsida</taxon>
        <taxon>Liliopsida</taxon>
        <taxon>Poales</taxon>
        <taxon>Poaceae</taxon>
        <taxon>BOP clade</taxon>
        <taxon>Pooideae</taxon>
        <taxon>Triticodae</taxon>
        <taxon>Triticeae</taxon>
        <taxon>Hordeinae</taxon>
        <taxon>Hordeum</taxon>
    </lineage>
</organism>